<dbReference type="NCBIfam" id="TIGR00738">
    <property type="entry name" value="rrf2_super"/>
    <property type="match status" value="1"/>
</dbReference>
<dbReference type="GO" id="GO:0003700">
    <property type="term" value="F:DNA-binding transcription factor activity"/>
    <property type="evidence" value="ECO:0007669"/>
    <property type="project" value="TreeGrafter"/>
</dbReference>
<dbReference type="InterPro" id="IPR000944">
    <property type="entry name" value="Tscrpt_reg_Rrf2"/>
</dbReference>
<dbReference type="PANTHER" id="PTHR33221:SF15">
    <property type="entry name" value="HTH-TYPE TRANSCRIPTIONAL REGULATOR YWGB-RELATED"/>
    <property type="match status" value="1"/>
</dbReference>
<gene>
    <name evidence="1" type="ORF">HUE87_04420</name>
</gene>
<name>A0A7S7RR97_9BACT</name>
<dbReference type="Proteomes" id="UP000593836">
    <property type="component" value="Chromosome"/>
</dbReference>
<dbReference type="PROSITE" id="PS51197">
    <property type="entry name" value="HTH_RRF2_2"/>
    <property type="match status" value="1"/>
</dbReference>
<evidence type="ECO:0000313" key="1">
    <source>
        <dbReference type="EMBL" id="QOY55484.1"/>
    </source>
</evidence>
<organism evidence="1 2">
    <name type="scientific">Candidatus Sulfurimonas marisnigri</name>
    <dbReference type="NCBI Taxonomy" id="2740405"/>
    <lineage>
        <taxon>Bacteria</taxon>
        <taxon>Pseudomonadati</taxon>
        <taxon>Campylobacterota</taxon>
        <taxon>Epsilonproteobacteria</taxon>
        <taxon>Campylobacterales</taxon>
        <taxon>Sulfurimonadaceae</taxon>
        <taxon>Sulfurimonas</taxon>
    </lineage>
</organism>
<keyword evidence="2" id="KW-1185">Reference proteome</keyword>
<dbReference type="PANTHER" id="PTHR33221">
    <property type="entry name" value="WINGED HELIX-TURN-HELIX TRANSCRIPTIONAL REGULATOR, RRF2 FAMILY"/>
    <property type="match status" value="1"/>
</dbReference>
<reference evidence="1 2" key="1">
    <citation type="submission" date="2020-05" db="EMBL/GenBank/DDBJ databases">
        <title>Sulfurimonas marisnigri, sp. nov., and Sulfurimonas baltica, sp. nov., manganese oxide reducing chemolithoautotrophs of the class Epsilonproteobacteria isolated from the pelagic redoxclines of the Black and Baltic Seas and emended description of the genus Sulfurimonas.</title>
        <authorList>
            <person name="Henkel J.V."/>
            <person name="Laudan C."/>
            <person name="Werner J."/>
            <person name="Neu T."/>
            <person name="Plewe S."/>
            <person name="Sproer C."/>
            <person name="Bunk B."/>
            <person name="Schulz-Vogt H.N."/>
        </authorList>
    </citation>
    <scope>NUCLEOTIDE SEQUENCE [LARGE SCALE GENOMIC DNA]</scope>
    <source>
        <strain evidence="1 2">SoZ1</strain>
    </source>
</reference>
<dbReference type="Pfam" id="PF02082">
    <property type="entry name" value="Rrf2"/>
    <property type="match status" value="1"/>
</dbReference>
<dbReference type="GO" id="GO:0005829">
    <property type="term" value="C:cytosol"/>
    <property type="evidence" value="ECO:0007669"/>
    <property type="project" value="TreeGrafter"/>
</dbReference>
<dbReference type="EMBL" id="CP054493">
    <property type="protein sequence ID" value="QOY55484.1"/>
    <property type="molecule type" value="Genomic_DNA"/>
</dbReference>
<protein>
    <submittedName>
        <fullName evidence="1">Rrf2 family transcriptional regulator</fullName>
    </submittedName>
</protein>
<dbReference type="AlphaFoldDB" id="A0A7S7RR97"/>
<dbReference type="InterPro" id="IPR036388">
    <property type="entry name" value="WH-like_DNA-bd_sf"/>
</dbReference>
<evidence type="ECO:0000313" key="2">
    <source>
        <dbReference type="Proteomes" id="UP000593836"/>
    </source>
</evidence>
<dbReference type="KEGG" id="smas:HUE87_04420"/>
<sequence length="137" mass="15482">MQLNNTSQYAIRILSYIANTNDNKLCNAKELSEILDIPYKFLTKIMTHLVKAEFVISIQGREGGYKLAKPASGITVMDVLNEFNEPINHQQCLLGIGTCDGKNKCSLHDQWAEPKSLIKKMFEETTLENIEGKNFKS</sequence>
<dbReference type="Gene3D" id="1.10.10.10">
    <property type="entry name" value="Winged helix-like DNA-binding domain superfamily/Winged helix DNA-binding domain"/>
    <property type="match status" value="1"/>
</dbReference>
<dbReference type="InterPro" id="IPR036390">
    <property type="entry name" value="WH_DNA-bd_sf"/>
</dbReference>
<dbReference type="SUPFAM" id="SSF46785">
    <property type="entry name" value="Winged helix' DNA-binding domain"/>
    <property type="match status" value="1"/>
</dbReference>
<dbReference type="RefSeq" id="WP_194367523.1">
    <property type="nucleotide sequence ID" value="NZ_CP054493.1"/>
</dbReference>
<proteinExistence type="predicted"/>
<accession>A0A7S7RR97</accession>